<dbReference type="GO" id="GO:0008812">
    <property type="term" value="F:choline dehydrogenase activity"/>
    <property type="evidence" value="ECO:0007669"/>
    <property type="project" value="UniProtKB-EC"/>
</dbReference>
<evidence type="ECO:0000256" key="5">
    <source>
        <dbReference type="PIRSR" id="PIRSR000137-2"/>
    </source>
</evidence>
<dbReference type="PROSITE" id="PS00624">
    <property type="entry name" value="GMC_OXRED_2"/>
    <property type="match status" value="1"/>
</dbReference>
<dbReference type="AlphaFoldDB" id="A0A6L7G5V6"/>
<comment type="caution">
    <text evidence="9">The sequence shown here is derived from an EMBL/GenBank/DDBJ whole genome shotgun (WGS) entry which is preliminary data.</text>
</comment>
<dbReference type="PIRSF" id="PIRSF000137">
    <property type="entry name" value="Alcohol_oxidase"/>
    <property type="match status" value="1"/>
</dbReference>
<dbReference type="RefSeq" id="WP_160895012.1">
    <property type="nucleotide sequence ID" value="NZ_WUMU01000015.1"/>
</dbReference>
<dbReference type="GO" id="GO:0050660">
    <property type="term" value="F:flavin adenine dinucleotide binding"/>
    <property type="evidence" value="ECO:0007669"/>
    <property type="project" value="InterPro"/>
</dbReference>
<gene>
    <name evidence="9" type="ORF">GR170_13690</name>
</gene>
<evidence type="ECO:0000256" key="2">
    <source>
        <dbReference type="ARBA" id="ARBA00010790"/>
    </source>
</evidence>
<organism evidence="9 10">
    <name type="scientific">Pseudooceanicola albus</name>
    <dbReference type="NCBI Taxonomy" id="2692189"/>
    <lineage>
        <taxon>Bacteria</taxon>
        <taxon>Pseudomonadati</taxon>
        <taxon>Pseudomonadota</taxon>
        <taxon>Alphaproteobacteria</taxon>
        <taxon>Rhodobacterales</taxon>
        <taxon>Paracoccaceae</taxon>
        <taxon>Pseudooceanicola</taxon>
    </lineage>
</organism>
<keyword evidence="4 5" id="KW-0274">FAD</keyword>
<evidence type="ECO:0000259" key="8">
    <source>
        <dbReference type="PROSITE" id="PS00624"/>
    </source>
</evidence>
<dbReference type="Pfam" id="PF05199">
    <property type="entry name" value="GMC_oxred_C"/>
    <property type="match status" value="1"/>
</dbReference>
<dbReference type="NCBIfam" id="NF002550">
    <property type="entry name" value="PRK02106.1"/>
    <property type="match status" value="1"/>
</dbReference>
<dbReference type="EMBL" id="WUMU01000015">
    <property type="protein sequence ID" value="MXN18897.1"/>
    <property type="molecule type" value="Genomic_DNA"/>
</dbReference>
<feature type="domain" description="Glucose-methanol-choline oxidoreductase N-terminal" evidence="7">
    <location>
        <begin position="84"/>
        <end position="107"/>
    </location>
</feature>
<keyword evidence="9" id="KW-0560">Oxidoreductase</keyword>
<dbReference type="PANTHER" id="PTHR11552">
    <property type="entry name" value="GLUCOSE-METHANOL-CHOLINE GMC OXIDOREDUCTASE"/>
    <property type="match status" value="1"/>
</dbReference>
<evidence type="ECO:0000256" key="3">
    <source>
        <dbReference type="ARBA" id="ARBA00022630"/>
    </source>
</evidence>
<dbReference type="InterPro" id="IPR007867">
    <property type="entry name" value="GMC_OxRtase_C"/>
</dbReference>
<dbReference type="PROSITE" id="PS00623">
    <property type="entry name" value="GMC_OXRED_1"/>
    <property type="match status" value="1"/>
</dbReference>
<evidence type="ECO:0000259" key="7">
    <source>
        <dbReference type="PROSITE" id="PS00623"/>
    </source>
</evidence>
<keyword evidence="10" id="KW-1185">Reference proteome</keyword>
<feature type="domain" description="Glucose-methanol-choline oxidoreductase N-terminal" evidence="8">
    <location>
        <begin position="256"/>
        <end position="270"/>
    </location>
</feature>
<comment type="cofactor">
    <cofactor evidence="1 5">
        <name>FAD</name>
        <dbReference type="ChEBI" id="CHEBI:57692"/>
    </cofactor>
</comment>
<dbReference type="SUPFAM" id="SSF54373">
    <property type="entry name" value="FAD-linked reductases, C-terminal domain"/>
    <property type="match status" value="1"/>
</dbReference>
<dbReference type="PANTHER" id="PTHR11552:SF147">
    <property type="entry name" value="CHOLINE DEHYDROGENASE, MITOCHONDRIAL"/>
    <property type="match status" value="1"/>
</dbReference>
<feature type="binding site" evidence="5">
    <location>
        <position position="86"/>
    </location>
    <ligand>
        <name>FAD</name>
        <dbReference type="ChEBI" id="CHEBI:57692"/>
    </ligand>
</feature>
<sequence length="555" mass="59625">MSSSTPPDYIIIGAGSAGCVLANRLSEDPGTRVLLLEAGGRDGGLMMTMPAGVYRVWHDPRINWNYLSTPQPGLGNRQIAIPRGKVLGGSSSINSLVYLRGQKADYDHWAASGLTGWGYADLLPYFRRAERSDRGASAYRGDSGPLSVTRGTLRSPIFDAFIDSAEAAGHARIDDLNGAETLGIGPLEATRANGRRCSAAVAYLHPVRHRPNLQVMTRAHVTRLVIRRGRVRGVELRRNGRTELIEAAREVILSGGAINSPQLLLLSGIGPAAQLEALGLPVVMAAEEVGQNLQDHLNMSFSCRIRAPVSHAWMGSAAGKARVGAQWLMTRGGPAASNIWEVGGFARAFPETALPAVHYHLGPMKIDKQGEVFRLSHGFTLHMSQLRQRSRGELRLRSADPADAPLIDFRFLSDPGDLHEMREAVKMTREILSQAPLARLGTTEDRPGPACRSNAEIEAWLRETLDTEFHPSCTCRMGADAGSVVDPQLRLRGIEGLRVVDASVLPHVVGANLNATVIMLAEKAADMIRGRPAPPAAKVPGASAAEIAEVQALVG</sequence>
<name>A0A6L7G5V6_9RHOB</name>
<feature type="binding site" evidence="5">
    <location>
        <position position="221"/>
    </location>
    <ligand>
        <name>FAD</name>
        <dbReference type="ChEBI" id="CHEBI:57692"/>
    </ligand>
</feature>
<dbReference type="InterPro" id="IPR036188">
    <property type="entry name" value="FAD/NAD-bd_sf"/>
</dbReference>
<dbReference type="InterPro" id="IPR000172">
    <property type="entry name" value="GMC_OxRdtase_N"/>
</dbReference>
<dbReference type="Gene3D" id="3.30.560.10">
    <property type="entry name" value="Glucose Oxidase, domain 3"/>
    <property type="match status" value="1"/>
</dbReference>
<evidence type="ECO:0000313" key="10">
    <source>
        <dbReference type="Proteomes" id="UP000477911"/>
    </source>
</evidence>
<reference evidence="9 10" key="1">
    <citation type="submission" date="2019-12" db="EMBL/GenBank/DDBJ databases">
        <authorList>
            <person name="Li M."/>
        </authorList>
    </citation>
    <scope>NUCLEOTIDE SEQUENCE [LARGE SCALE GENOMIC DNA]</scope>
    <source>
        <strain evidence="9 10">GBMRC 2024</strain>
    </source>
</reference>
<evidence type="ECO:0000313" key="9">
    <source>
        <dbReference type="EMBL" id="MXN18897.1"/>
    </source>
</evidence>
<dbReference type="EC" id="1.1.99.1" evidence="9"/>
<protein>
    <submittedName>
        <fullName evidence="9">Choline dehydrogenase</fullName>
        <ecNumber evidence="9">1.1.99.1</ecNumber>
    </submittedName>
</protein>
<accession>A0A6L7G5V6</accession>
<dbReference type="InterPro" id="IPR012132">
    <property type="entry name" value="GMC_OxRdtase"/>
</dbReference>
<evidence type="ECO:0000256" key="6">
    <source>
        <dbReference type="RuleBase" id="RU003968"/>
    </source>
</evidence>
<keyword evidence="3 6" id="KW-0285">Flavoprotein</keyword>
<comment type="similarity">
    <text evidence="2 6">Belongs to the GMC oxidoreductase family.</text>
</comment>
<evidence type="ECO:0000256" key="1">
    <source>
        <dbReference type="ARBA" id="ARBA00001974"/>
    </source>
</evidence>
<dbReference type="SUPFAM" id="SSF51905">
    <property type="entry name" value="FAD/NAD(P)-binding domain"/>
    <property type="match status" value="1"/>
</dbReference>
<proteinExistence type="inferred from homology"/>
<dbReference type="Proteomes" id="UP000477911">
    <property type="component" value="Unassembled WGS sequence"/>
</dbReference>
<evidence type="ECO:0000256" key="4">
    <source>
        <dbReference type="ARBA" id="ARBA00022827"/>
    </source>
</evidence>
<dbReference type="Gene3D" id="3.50.50.60">
    <property type="entry name" value="FAD/NAD(P)-binding domain"/>
    <property type="match status" value="1"/>
</dbReference>
<feature type="binding site" evidence="5">
    <location>
        <begin position="94"/>
        <end position="97"/>
    </location>
    <ligand>
        <name>FAD</name>
        <dbReference type="ChEBI" id="CHEBI:57692"/>
    </ligand>
</feature>
<dbReference type="Pfam" id="PF00732">
    <property type="entry name" value="GMC_oxred_N"/>
    <property type="match status" value="1"/>
</dbReference>